<evidence type="ECO:0000313" key="2">
    <source>
        <dbReference type="EMBL" id="KAF5334643.1"/>
    </source>
</evidence>
<reference evidence="2 3" key="1">
    <citation type="journal article" date="2020" name="ISME J.">
        <title>Uncovering the hidden diversity of litter-decomposition mechanisms in mushroom-forming fungi.</title>
        <authorList>
            <person name="Floudas D."/>
            <person name="Bentzer J."/>
            <person name="Ahren D."/>
            <person name="Johansson T."/>
            <person name="Persson P."/>
            <person name="Tunlid A."/>
        </authorList>
    </citation>
    <scope>NUCLEOTIDE SEQUENCE [LARGE SCALE GENOMIC DNA]</scope>
    <source>
        <strain evidence="2 3">CBS 175.51</strain>
    </source>
</reference>
<feature type="region of interest" description="Disordered" evidence="1">
    <location>
        <begin position="42"/>
        <end position="94"/>
    </location>
</feature>
<evidence type="ECO:0000313" key="3">
    <source>
        <dbReference type="Proteomes" id="UP000541558"/>
    </source>
</evidence>
<name>A0A8H5C5R6_9AGAR</name>
<dbReference type="AlphaFoldDB" id="A0A8H5C5R6"/>
<accession>A0A8H5C5R6</accession>
<gene>
    <name evidence="2" type="ORF">D9611_011955</name>
</gene>
<dbReference type="EMBL" id="JAACJK010000067">
    <property type="protein sequence ID" value="KAF5334643.1"/>
    <property type="molecule type" value="Genomic_DNA"/>
</dbReference>
<sequence length="261" mass="29780">MHTSICSWANFCWLARAYSRNPRTTHDAESMINDHAFLSVHRERHVKARPNRGPARNRYSTSPNEHDDDSTASTPASSTISHRLLRNQLKPPRVTHRRRFQGLQEPVDIAFPRWTPAGCWRLQRNFSAASRSWLRMDDDVAAVSKDMVQVVRGLAPICIPDDEEDDEDVNVPEPEDSRTAAVAAILEIIPGAEPEPLLNLIETHLPTYVPIGLSRRTDELQHRCTRIAPIILSHRHVGCSIWSPVRLRSRPTLVLRRFIHP</sequence>
<feature type="compositionally biased region" description="Low complexity" evidence="1">
    <location>
        <begin position="71"/>
        <end position="81"/>
    </location>
</feature>
<proteinExistence type="predicted"/>
<dbReference type="Proteomes" id="UP000541558">
    <property type="component" value="Unassembled WGS sequence"/>
</dbReference>
<keyword evidence="3" id="KW-1185">Reference proteome</keyword>
<evidence type="ECO:0000256" key="1">
    <source>
        <dbReference type="SAM" id="MobiDB-lite"/>
    </source>
</evidence>
<protein>
    <submittedName>
        <fullName evidence="2">Uncharacterized protein</fullName>
    </submittedName>
</protein>
<organism evidence="2 3">
    <name type="scientific">Ephemerocybe angulata</name>
    <dbReference type="NCBI Taxonomy" id="980116"/>
    <lineage>
        <taxon>Eukaryota</taxon>
        <taxon>Fungi</taxon>
        <taxon>Dikarya</taxon>
        <taxon>Basidiomycota</taxon>
        <taxon>Agaricomycotina</taxon>
        <taxon>Agaricomycetes</taxon>
        <taxon>Agaricomycetidae</taxon>
        <taxon>Agaricales</taxon>
        <taxon>Agaricineae</taxon>
        <taxon>Psathyrellaceae</taxon>
        <taxon>Ephemerocybe</taxon>
    </lineage>
</organism>
<comment type="caution">
    <text evidence="2">The sequence shown here is derived from an EMBL/GenBank/DDBJ whole genome shotgun (WGS) entry which is preliminary data.</text>
</comment>